<dbReference type="Gene3D" id="3.60.130.10">
    <property type="entry name" value="Clavaminate synthase-like"/>
    <property type="match status" value="1"/>
</dbReference>
<dbReference type="PANTHER" id="PTHR30468">
    <property type="entry name" value="ALPHA-KETOGLUTARATE-DEPENDENT SULFONATE DIOXYGENASE"/>
    <property type="match status" value="1"/>
</dbReference>
<dbReference type="InterPro" id="IPR051323">
    <property type="entry name" value="AtsK-like"/>
</dbReference>
<keyword evidence="5" id="KW-0408">Iron</keyword>
<keyword evidence="9" id="KW-1185">Reference proteome</keyword>
<dbReference type="EMBL" id="QRDP01000004">
    <property type="protein sequence ID" value="RED15140.1"/>
    <property type="molecule type" value="Genomic_DNA"/>
</dbReference>
<accession>A0A3D9FBE7</accession>
<keyword evidence="3 8" id="KW-0223">Dioxygenase</keyword>
<dbReference type="Proteomes" id="UP000256310">
    <property type="component" value="Unassembled WGS sequence"/>
</dbReference>
<reference evidence="8 9" key="1">
    <citation type="submission" date="2018-07" db="EMBL/GenBank/DDBJ databases">
        <title>Genomic Encyclopedia of Type Strains, Phase IV (KMG-IV): sequencing the most valuable type-strain genomes for metagenomic binning, comparative biology and taxonomic classification.</title>
        <authorList>
            <person name="Goeker M."/>
        </authorList>
    </citation>
    <scope>NUCLEOTIDE SEQUENCE [LARGE SCALE GENOMIC DNA]</scope>
    <source>
        <strain evidence="8 9">DSM 26725</strain>
    </source>
</reference>
<dbReference type="InterPro" id="IPR003819">
    <property type="entry name" value="TauD/TfdA-like"/>
</dbReference>
<name>A0A3D9FBE7_9SPHN</name>
<comment type="similarity">
    <text evidence="1">Belongs to the TfdA dioxygenase family.</text>
</comment>
<organism evidence="8 9">
    <name type="scientific">Parasphingopyxis lamellibrachiae</name>
    <dbReference type="NCBI Taxonomy" id="680125"/>
    <lineage>
        <taxon>Bacteria</taxon>
        <taxon>Pseudomonadati</taxon>
        <taxon>Pseudomonadota</taxon>
        <taxon>Alphaproteobacteria</taxon>
        <taxon>Sphingomonadales</taxon>
        <taxon>Sphingomonadaceae</taxon>
        <taxon>Parasphingopyxis</taxon>
    </lineage>
</organism>
<feature type="region of interest" description="Disordered" evidence="6">
    <location>
        <begin position="159"/>
        <end position="187"/>
    </location>
</feature>
<evidence type="ECO:0000256" key="2">
    <source>
        <dbReference type="ARBA" id="ARBA00022723"/>
    </source>
</evidence>
<dbReference type="GO" id="GO:0006790">
    <property type="term" value="P:sulfur compound metabolic process"/>
    <property type="evidence" value="ECO:0007669"/>
    <property type="project" value="TreeGrafter"/>
</dbReference>
<dbReference type="OrthoDB" id="7209371at2"/>
<dbReference type="GO" id="GO:0000908">
    <property type="term" value="F:taurine dioxygenase activity"/>
    <property type="evidence" value="ECO:0007669"/>
    <property type="project" value="TreeGrafter"/>
</dbReference>
<evidence type="ECO:0000256" key="3">
    <source>
        <dbReference type="ARBA" id="ARBA00022964"/>
    </source>
</evidence>
<dbReference type="GO" id="GO:0005737">
    <property type="term" value="C:cytoplasm"/>
    <property type="evidence" value="ECO:0007669"/>
    <property type="project" value="TreeGrafter"/>
</dbReference>
<evidence type="ECO:0000256" key="4">
    <source>
        <dbReference type="ARBA" id="ARBA00023002"/>
    </source>
</evidence>
<dbReference type="SUPFAM" id="SSF51197">
    <property type="entry name" value="Clavaminate synthase-like"/>
    <property type="match status" value="1"/>
</dbReference>
<evidence type="ECO:0000259" key="7">
    <source>
        <dbReference type="Pfam" id="PF02668"/>
    </source>
</evidence>
<dbReference type="Pfam" id="PF02668">
    <property type="entry name" value="TauD"/>
    <property type="match status" value="1"/>
</dbReference>
<proteinExistence type="inferred from homology"/>
<evidence type="ECO:0000313" key="8">
    <source>
        <dbReference type="EMBL" id="RED15140.1"/>
    </source>
</evidence>
<sequence>MPDQIAVKPIAGALGAEIEGADLSADLSNQAFDAIHRALLDHHVIFFRDQHSLTPEAHKAFGRRFGSLNVHPYVSGMDGHPEILEIIKEPDEQINFGGGWHSDMSYIEKPALGSILHAIEVPEYGGDTLFANQMAAYDALSDGMKAMLDGLTAIHSASREYSSRGQSAQARQSMDTQTTDEAPEYAHPVVRTHPETGRKGLYVNPAFTLRFKDMSKRESRPLLAFLFDHCRDERFTCRFRWSDGAVAFWDNRCVWHYALNDYQGQRRHMRRVTVNGDRPV</sequence>
<keyword evidence="4" id="KW-0560">Oxidoreductase</keyword>
<dbReference type="GO" id="GO:0046872">
    <property type="term" value="F:metal ion binding"/>
    <property type="evidence" value="ECO:0007669"/>
    <property type="project" value="UniProtKB-KW"/>
</dbReference>
<protein>
    <submittedName>
        <fullName evidence="8">Taurine dioxygenase</fullName>
    </submittedName>
</protein>
<comment type="caution">
    <text evidence="8">The sequence shown here is derived from an EMBL/GenBank/DDBJ whole genome shotgun (WGS) entry which is preliminary data.</text>
</comment>
<evidence type="ECO:0000256" key="6">
    <source>
        <dbReference type="SAM" id="MobiDB-lite"/>
    </source>
</evidence>
<dbReference type="PANTHER" id="PTHR30468:SF1">
    <property type="entry name" value="ALPHA-KETOGLUTARATE-DEPENDENT SULFONATE DIOXYGENASE"/>
    <property type="match status" value="1"/>
</dbReference>
<feature type="compositionally biased region" description="Low complexity" evidence="6">
    <location>
        <begin position="163"/>
        <end position="173"/>
    </location>
</feature>
<dbReference type="AlphaFoldDB" id="A0A3D9FBE7"/>
<feature type="domain" description="TauD/TfdA-like" evidence="7">
    <location>
        <begin position="7"/>
        <end position="273"/>
    </location>
</feature>
<gene>
    <name evidence="8" type="ORF">DFR46_0127</name>
</gene>
<dbReference type="RefSeq" id="WP_116234696.1">
    <property type="nucleotide sequence ID" value="NZ_QRDP01000004.1"/>
</dbReference>
<evidence type="ECO:0000313" key="9">
    <source>
        <dbReference type="Proteomes" id="UP000256310"/>
    </source>
</evidence>
<dbReference type="InterPro" id="IPR042098">
    <property type="entry name" value="TauD-like_sf"/>
</dbReference>
<evidence type="ECO:0000256" key="1">
    <source>
        <dbReference type="ARBA" id="ARBA00005896"/>
    </source>
</evidence>
<evidence type="ECO:0000256" key="5">
    <source>
        <dbReference type="ARBA" id="ARBA00023004"/>
    </source>
</evidence>
<keyword evidence="2" id="KW-0479">Metal-binding</keyword>